<accession>A0AA85EQU7</accession>
<keyword evidence="6" id="KW-1185">Reference proteome</keyword>
<dbReference type="GO" id="GO:0005667">
    <property type="term" value="C:transcription regulator complex"/>
    <property type="evidence" value="ECO:0007669"/>
    <property type="project" value="TreeGrafter"/>
</dbReference>
<dbReference type="InterPro" id="IPR046347">
    <property type="entry name" value="bZIP_sf"/>
</dbReference>
<dbReference type="InterPro" id="IPR004827">
    <property type="entry name" value="bZIP"/>
</dbReference>
<evidence type="ECO:0000256" key="3">
    <source>
        <dbReference type="ARBA" id="ARBA00023163"/>
    </source>
</evidence>
<dbReference type="PROSITE" id="PS00036">
    <property type="entry name" value="BZIP_BASIC"/>
    <property type="match status" value="1"/>
</dbReference>
<dbReference type="Proteomes" id="UP000050792">
    <property type="component" value="Unassembled WGS sequence"/>
</dbReference>
<dbReference type="SMART" id="SM00338">
    <property type="entry name" value="BRLZ"/>
    <property type="match status" value="1"/>
</dbReference>
<dbReference type="WBParaSite" id="SRDH1_18660.1">
    <property type="protein sequence ID" value="SRDH1_18660.1"/>
    <property type="gene ID" value="SRDH1_18660"/>
</dbReference>
<evidence type="ECO:0000256" key="2">
    <source>
        <dbReference type="ARBA" id="ARBA00023125"/>
    </source>
</evidence>
<evidence type="ECO:0000313" key="6">
    <source>
        <dbReference type="Proteomes" id="UP000050792"/>
    </source>
</evidence>
<feature type="region of interest" description="Disordered" evidence="4">
    <location>
        <begin position="859"/>
        <end position="881"/>
    </location>
</feature>
<evidence type="ECO:0000313" key="7">
    <source>
        <dbReference type="WBParaSite" id="SRDH1_18660.1"/>
    </source>
</evidence>
<evidence type="ECO:0000259" key="5">
    <source>
        <dbReference type="PROSITE" id="PS00036"/>
    </source>
</evidence>
<evidence type="ECO:0000256" key="4">
    <source>
        <dbReference type="SAM" id="MobiDB-lite"/>
    </source>
</evidence>
<keyword evidence="2" id="KW-0238">DNA-binding</keyword>
<name>A0AA85EQU7_9TREM</name>
<feature type="region of interest" description="Disordered" evidence="4">
    <location>
        <begin position="829"/>
        <end position="848"/>
    </location>
</feature>
<feature type="compositionally biased region" description="Polar residues" evidence="4">
    <location>
        <begin position="863"/>
        <end position="881"/>
    </location>
</feature>
<proteinExistence type="predicted"/>
<dbReference type="AlphaFoldDB" id="A0AA85EQU7"/>
<dbReference type="PANTHER" id="PTHR11462">
    <property type="entry name" value="JUN TRANSCRIPTION FACTOR-RELATED"/>
    <property type="match status" value="1"/>
</dbReference>
<dbReference type="Pfam" id="PF00170">
    <property type="entry name" value="bZIP_1"/>
    <property type="match status" value="1"/>
</dbReference>
<protein>
    <recommendedName>
        <fullName evidence="5">BZIP domain-containing protein</fullName>
    </recommendedName>
</protein>
<dbReference type="InterPro" id="IPR050946">
    <property type="entry name" value="AP-1_TF_bZIP"/>
</dbReference>
<dbReference type="SUPFAM" id="SSF57959">
    <property type="entry name" value="Leucine zipper domain"/>
    <property type="match status" value="1"/>
</dbReference>
<dbReference type="Gene3D" id="1.20.5.170">
    <property type="match status" value="1"/>
</dbReference>
<feature type="compositionally biased region" description="Basic and acidic residues" evidence="4">
    <location>
        <begin position="591"/>
        <end position="603"/>
    </location>
</feature>
<dbReference type="GO" id="GO:0000978">
    <property type="term" value="F:RNA polymerase II cis-regulatory region sequence-specific DNA binding"/>
    <property type="evidence" value="ECO:0007669"/>
    <property type="project" value="TreeGrafter"/>
</dbReference>
<dbReference type="GO" id="GO:0000981">
    <property type="term" value="F:DNA-binding transcription factor activity, RNA polymerase II-specific"/>
    <property type="evidence" value="ECO:0007669"/>
    <property type="project" value="TreeGrafter"/>
</dbReference>
<feature type="compositionally biased region" description="Low complexity" evidence="4">
    <location>
        <begin position="1116"/>
        <end position="1126"/>
    </location>
</feature>
<feature type="region of interest" description="Disordered" evidence="4">
    <location>
        <begin position="1116"/>
        <end position="1136"/>
    </location>
</feature>
<feature type="region of interest" description="Disordered" evidence="4">
    <location>
        <begin position="591"/>
        <end position="622"/>
    </location>
</feature>
<keyword evidence="1" id="KW-0805">Transcription regulation</keyword>
<keyword evidence="3" id="KW-0804">Transcription</keyword>
<dbReference type="CDD" id="cd14699">
    <property type="entry name" value="bZIP_Fos_like"/>
    <property type="match status" value="1"/>
</dbReference>
<dbReference type="PANTHER" id="PTHR11462:SF35">
    <property type="entry name" value="TRANSCRIPTION FACTOR JRA"/>
    <property type="match status" value="1"/>
</dbReference>
<sequence>MTEVNEKSDSGINSAPIQLSEDDWLQLLQKLTPSSIESLQQTLKRLQTPEHINTTEKENTSVPFVSCSPSVLAPQPLISQTHPIVMSLGMSKTPIAPLMAMPHVLNISKNTANSLPGRIVLPSSALLIAPPAHGQAYSLDSCLPVADLSRLVVTSGCLPNVASGLLATTTIPESFSSLNTLANAAVAMAANASHWSSGVSIPTTTTTATTTSTTVQMSNSFRFSPIPFTSISTGSTISTCNSVNELIHHSTSASNSEFTTPILSSLGSTSLTVYPVHVSANGSTVLVASSPTSQDISKSYITTNSSISSSSSSSSSSSVCSTSFGNYLNSVETSNLSPLSITCSSNLSSNSITSPTPILTSTPRGKPKFKALWESTLSNNERINQSIVNESLTNLEHTIHSVNECTTTNSTLSINSISRTNRTNKRQSPMLGIKSIGQTPKRLAATAATLSQENKSISSDGCKKFLLICSPSKNISVKSQNESDSGICLSSSSGNLSESVLSKNTSSCTELDIIESCNSTTRQLITNISDDRVKLPKNTERNNNITLKQSSLLHSTGSNVSSGRDSSDIIESDPVVSEVFMGKTFENGRRSLKEEPVSDDEARRRAKRRERNRVAAAKCRQRRQDQIEELQHRVDALTRTGQELRSSLHSLDLERARLESLVEEHKIAGCPAAEKVLLMNREYSDNSGSLDNCLDLGKTDELLSSNSTFCDEKSVILSPALVSKNIVPERLPISSASCMTSSSHLSSTAGLTTTFSTVNSSIVATTTTTTATSNCGGKSISSHSNLSKSDLRFHNRLTSNFVPLIPNRNNNNSTVITTVTTTLTTSVTTTNTAENNHTASTSSISGSSSTASLIINSSEEQNRLTSSTLTGTNSETSDTSTRKNIVARFVSRPSTLLPSSSLAQPLDVIKAQRQAVSKFADGINQTIHPTTSNNLTPCYWSSDLQNLSPILTPSTWKLLKNLTSSSCINTTTTNNNNGINTNSIQQSFLLTPTLSPLYPVLPTQTFTSITSMESLRSVSNPTIIITSTTTGTPYCSTTLTNNNSNTTANICTNNDNNGSNNDNGTNSTIVSVVESNPTTDVNNNLLINPTTMTTTNINNTTCSSLKTTFDNCDNNTNNNRTSESSNILSKDNDHDKSIVDESSRIILMQQSSQ</sequence>
<organism evidence="6 7">
    <name type="scientific">Schistosoma rodhaini</name>
    <dbReference type="NCBI Taxonomy" id="6188"/>
    <lineage>
        <taxon>Eukaryota</taxon>
        <taxon>Metazoa</taxon>
        <taxon>Spiralia</taxon>
        <taxon>Lophotrochozoa</taxon>
        <taxon>Platyhelminthes</taxon>
        <taxon>Trematoda</taxon>
        <taxon>Digenea</taxon>
        <taxon>Strigeidida</taxon>
        <taxon>Schistosomatoidea</taxon>
        <taxon>Schistosomatidae</taxon>
        <taxon>Schistosoma</taxon>
    </lineage>
</organism>
<reference evidence="6" key="1">
    <citation type="submission" date="2022-06" db="EMBL/GenBank/DDBJ databases">
        <authorList>
            <person name="Berger JAMES D."/>
            <person name="Berger JAMES D."/>
        </authorList>
    </citation>
    <scope>NUCLEOTIDE SEQUENCE [LARGE SCALE GENOMIC DNA]</scope>
</reference>
<feature type="domain" description="BZIP" evidence="5">
    <location>
        <begin position="607"/>
        <end position="622"/>
    </location>
</feature>
<reference evidence="7" key="2">
    <citation type="submission" date="2023-11" db="UniProtKB">
        <authorList>
            <consortium name="WormBaseParasite"/>
        </authorList>
    </citation>
    <scope>IDENTIFICATION</scope>
</reference>
<evidence type="ECO:0000256" key="1">
    <source>
        <dbReference type="ARBA" id="ARBA00023015"/>
    </source>
</evidence>